<protein>
    <submittedName>
        <fullName evidence="1">Uncharacterized protein</fullName>
    </submittedName>
</protein>
<dbReference type="RefSeq" id="WP_307354560.1">
    <property type="nucleotide sequence ID" value="NZ_JAUSVU010000028.1"/>
</dbReference>
<reference evidence="1 2" key="1">
    <citation type="submission" date="2023-07" db="EMBL/GenBank/DDBJ databases">
        <title>Genomic Encyclopedia of Type Strains, Phase IV (KMG-IV): sequencing the most valuable type-strain genomes for metagenomic binning, comparative biology and taxonomic classification.</title>
        <authorList>
            <person name="Goeker M."/>
        </authorList>
    </citation>
    <scope>NUCLEOTIDE SEQUENCE [LARGE SCALE GENOMIC DNA]</scope>
    <source>
        <strain evidence="1 2">DSM 19922</strain>
    </source>
</reference>
<dbReference type="EMBL" id="JAUSVU010000028">
    <property type="protein sequence ID" value="MDQ0536560.1"/>
    <property type="molecule type" value="Genomic_DNA"/>
</dbReference>
<proteinExistence type="predicted"/>
<keyword evidence="2" id="KW-1185">Reference proteome</keyword>
<accession>A0ABU0MSW1</accession>
<dbReference type="Proteomes" id="UP001244552">
    <property type="component" value="Unassembled WGS sequence"/>
</dbReference>
<organism evidence="1 2">
    <name type="scientific">Azospirillum picis</name>
    <dbReference type="NCBI Taxonomy" id="488438"/>
    <lineage>
        <taxon>Bacteria</taxon>
        <taxon>Pseudomonadati</taxon>
        <taxon>Pseudomonadota</taxon>
        <taxon>Alphaproteobacteria</taxon>
        <taxon>Rhodospirillales</taxon>
        <taxon>Azospirillaceae</taxon>
        <taxon>Azospirillum</taxon>
    </lineage>
</organism>
<gene>
    <name evidence="1" type="ORF">QO018_005457</name>
</gene>
<evidence type="ECO:0000313" key="1">
    <source>
        <dbReference type="EMBL" id="MDQ0536560.1"/>
    </source>
</evidence>
<sequence>MAPPRVSLDILGEVEVRVIAAMLEEAAALEVACELIEAENFGIVGAPEEIRHRLIAGWAVFNQSQAIRCPIERIGNGFCNWSDFDPSGVTIDAWLRLHLT</sequence>
<comment type="caution">
    <text evidence="1">The sequence shown here is derived from an EMBL/GenBank/DDBJ whole genome shotgun (WGS) entry which is preliminary data.</text>
</comment>
<evidence type="ECO:0000313" key="2">
    <source>
        <dbReference type="Proteomes" id="UP001244552"/>
    </source>
</evidence>
<name>A0ABU0MSW1_9PROT</name>